<organism evidence="2">
    <name type="scientific">Nitrosopumilus spindle-shaped virus</name>
    <dbReference type="NCBI Taxonomy" id="2508184"/>
    <lineage>
        <taxon>Viruses</taxon>
        <taxon>Viruses incertae sedis</taxon>
        <taxon>Thaspiviridae</taxon>
        <taxon>Nitmarvirus</taxon>
        <taxon>Nitmarvirus maris</taxon>
        <taxon>Nitmarvirus NSV1</taxon>
    </lineage>
</organism>
<accession>A0A514K3A2</accession>
<feature type="coiled-coil region" evidence="1">
    <location>
        <begin position="30"/>
        <end position="61"/>
    </location>
</feature>
<protein>
    <submittedName>
        <fullName evidence="2">Uncharacterized protein</fullName>
    </submittedName>
</protein>
<evidence type="ECO:0000256" key="1">
    <source>
        <dbReference type="SAM" id="Coils"/>
    </source>
</evidence>
<evidence type="ECO:0000313" key="2">
    <source>
        <dbReference type="EMBL" id="QDI74119.1"/>
    </source>
</evidence>
<dbReference type="EMBL" id="MK570059">
    <property type="protein sequence ID" value="QDI74119.1"/>
    <property type="molecule type" value="Genomic_DNA"/>
</dbReference>
<keyword evidence="1" id="KW-0175">Coiled coil</keyword>
<reference evidence="2" key="1">
    <citation type="submission" date="2019-02" db="EMBL/GenBank/DDBJ databases">
        <title>Spindle-shaped viruses infect a marine ammonia-oxidizing thaumarchaeon.</title>
        <authorList>
            <person name="Kim J.-G."/>
            <person name="Kim S.-J."/>
            <person name="Rhee S.-K."/>
        </authorList>
    </citation>
    <scope>NUCLEOTIDE SEQUENCE [LARGE SCALE GENOMIC DNA]</scope>
    <source>
        <strain evidence="2">NSV7</strain>
    </source>
</reference>
<sequence>MENPVYIKTDEVHTQLNNLVVKKDSLVSREMELKLSLDNIKNDLAETKKNLKNTIKQIDSHKIVLDGMIHGCLECGYVLDRLEDIKPTPLQQTPQNKPSPI</sequence>
<proteinExistence type="predicted"/>
<name>A0A514K3A2_9VIRU</name>